<evidence type="ECO:0000256" key="2">
    <source>
        <dbReference type="ARBA" id="ARBA00022448"/>
    </source>
</evidence>
<evidence type="ECO:0000256" key="1">
    <source>
        <dbReference type="ARBA" id="ARBA00005814"/>
    </source>
</evidence>
<dbReference type="InterPro" id="IPR027417">
    <property type="entry name" value="P-loop_NTPase"/>
</dbReference>
<dbReference type="PANTHER" id="PTHR48042:SF11">
    <property type="entry name" value="ABC TRANSPORTER G FAMILY MEMBER 11"/>
    <property type="match status" value="1"/>
</dbReference>
<keyword evidence="5" id="KW-1185">Reference proteome</keyword>
<keyword evidence="3" id="KW-1133">Transmembrane helix</keyword>
<feature type="transmembrane region" description="Helical" evidence="3">
    <location>
        <begin position="256"/>
        <end position="279"/>
    </location>
</feature>
<comment type="similarity">
    <text evidence="1">Belongs to the ABC transporter superfamily. ABCG family. Eye pigment precursor importer (TC 3.A.1.204) subfamily.</text>
</comment>
<dbReference type="AlphaFoldDB" id="A0A812IMV2"/>
<proteinExistence type="inferred from homology"/>
<evidence type="ECO:0000256" key="3">
    <source>
        <dbReference type="SAM" id="Phobius"/>
    </source>
</evidence>
<keyword evidence="3" id="KW-0812">Transmembrane</keyword>
<feature type="transmembrane region" description="Helical" evidence="3">
    <location>
        <begin position="223"/>
        <end position="244"/>
    </location>
</feature>
<evidence type="ECO:0000313" key="4">
    <source>
        <dbReference type="EMBL" id="CAE7038850.1"/>
    </source>
</evidence>
<reference evidence="4" key="1">
    <citation type="submission" date="2021-02" db="EMBL/GenBank/DDBJ databases">
        <authorList>
            <person name="Dougan E. K."/>
            <person name="Rhodes N."/>
            <person name="Thang M."/>
            <person name="Chan C."/>
        </authorList>
    </citation>
    <scope>NUCLEOTIDE SEQUENCE</scope>
</reference>
<dbReference type="EMBL" id="CAJNDS010000287">
    <property type="protein sequence ID" value="CAE7038850.1"/>
    <property type="molecule type" value="Genomic_DNA"/>
</dbReference>
<keyword evidence="3" id="KW-0472">Membrane</keyword>
<dbReference type="Proteomes" id="UP000604046">
    <property type="component" value="Unassembled WGS sequence"/>
</dbReference>
<dbReference type="SUPFAM" id="SSF52540">
    <property type="entry name" value="P-loop containing nucleoside triphosphate hydrolases"/>
    <property type="match status" value="1"/>
</dbReference>
<name>A0A812IMV2_9DINO</name>
<comment type="caution">
    <text evidence="4">The sequence shown here is derived from an EMBL/GenBank/DDBJ whole genome shotgun (WGS) entry which is preliminary data.</text>
</comment>
<organism evidence="4 5">
    <name type="scientific">Symbiodinium natans</name>
    <dbReference type="NCBI Taxonomy" id="878477"/>
    <lineage>
        <taxon>Eukaryota</taxon>
        <taxon>Sar</taxon>
        <taxon>Alveolata</taxon>
        <taxon>Dinophyceae</taxon>
        <taxon>Suessiales</taxon>
        <taxon>Symbiodiniaceae</taxon>
        <taxon>Symbiodinium</taxon>
    </lineage>
</organism>
<dbReference type="InterPro" id="IPR052215">
    <property type="entry name" value="Plant_ABCG"/>
</dbReference>
<evidence type="ECO:0000313" key="5">
    <source>
        <dbReference type="Proteomes" id="UP000604046"/>
    </source>
</evidence>
<dbReference type="Gene3D" id="3.40.50.300">
    <property type="entry name" value="P-loop containing nucleotide triphosphate hydrolases"/>
    <property type="match status" value="1"/>
</dbReference>
<protein>
    <submittedName>
        <fullName evidence="4">ABCG11 protein</fullName>
    </submittedName>
</protein>
<gene>
    <name evidence="4" type="primary">ABCG11</name>
    <name evidence="4" type="ORF">SNAT2548_LOCUS4632</name>
</gene>
<keyword evidence="2" id="KW-0813">Transport</keyword>
<accession>A0A812IMV2</accession>
<sequence length="407" mass="43505">MCFEASEAAPSEREDILTGVSGYCEAGQVLFLDLQTSRNTRVGGDIFCGISGGQKRCLALGEQLLANLLVLFLGEPTPALDATSGFQIAKLIPDLAEKKGMTIICNIHQLSEFVLACAGNLLLASRGRQADLGKLDAVLGHFEGFLELENEPGIAVAEWITECLSKDTGEEKAVAACLEAWEQAPGYASALPTGTLPLRCRDLVVPSLVFTARALLNTLRNPMVIWLHYGMYNIALSVLIGWKSGEVLTAGEVTDAWGVLFFVPAFMAVLSISVLPAFFGDSTIPLKGRASASYDILSCSISAFPASTPLTFLLTASCGLTCHFSLNFESSDGKPLFLVLGNLFTLLCSESSESIVYRMASGIPIFILAITSDSRKFRNLGAGFTTSAWNSIQSAPLCTATLRAEWS</sequence>
<dbReference type="PANTHER" id="PTHR48042">
    <property type="entry name" value="ABC TRANSPORTER G FAMILY MEMBER 11"/>
    <property type="match status" value="1"/>
</dbReference>